<feature type="chain" id="PRO_5007896655" evidence="1">
    <location>
        <begin position="23"/>
        <end position="477"/>
    </location>
</feature>
<dbReference type="PANTHER" id="PTHR42923">
    <property type="entry name" value="PROTOPORPHYRINOGEN OXIDASE"/>
    <property type="match status" value="1"/>
</dbReference>
<keyword evidence="1" id="KW-0732">Signal</keyword>
<evidence type="ECO:0000313" key="3">
    <source>
        <dbReference type="Proteomes" id="UP000078544"/>
    </source>
</evidence>
<dbReference type="EMBL" id="AZGY01000004">
    <property type="protein sequence ID" value="KZZ99159.1"/>
    <property type="molecule type" value="Genomic_DNA"/>
</dbReference>
<name>A0A168EUG7_9HYPO</name>
<dbReference type="Pfam" id="PF13450">
    <property type="entry name" value="NAD_binding_8"/>
    <property type="match status" value="1"/>
</dbReference>
<proteinExistence type="predicted"/>
<protein>
    <submittedName>
        <fullName evidence="2">Fumarate reductase/succinate dehydrogenase flavoprotein</fullName>
    </submittedName>
</protein>
<dbReference type="InterPro" id="IPR036188">
    <property type="entry name" value="FAD/NAD-bd_sf"/>
</dbReference>
<evidence type="ECO:0000256" key="1">
    <source>
        <dbReference type="SAM" id="SignalP"/>
    </source>
</evidence>
<comment type="caution">
    <text evidence="2">The sequence shown here is derived from an EMBL/GenBank/DDBJ whole genome shotgun (WGS) entry which is preliminary data.</text>
</comment>
<evidence type="ECO:0000313" key="2">
    <source>
        <dbReference type="EMBL" id="KZZ99159.1"/>
    </source>
</evidence>
<accession>A0A168EUG7</accession>
<dbReference type="Gene3D" id="1.10.405.20">
    <property type="match status" value="1"/>
</dbReference>
<dbReference type="Gene3D" id="3.30.70.1990">
    <property type="match status" value="1"/>
</dbReference>
<dbReference type="SUPFAM" id="SSF51905">
    <property type="entry name" value="FAD/NAD(P)-binding domain"/>
    <property type="match status" value="1"/>
</dbReference>
<reference evidence="2 3" key="1">
    <citation type="journal article" date="2016" name="Genome Biol. Evol.">
        <title>Divergent and convergent evolution of fungal pathogenicity.</title>
        <authorList>
            <person name="Shang Y."/>
            <person name="Xiao G."/>
            <person name="Zheng P."/>
            <person name="Cen K."/>
            <person name="Zhan S."/>
            <person name="Wang C."/>
        </authorList>
    </citation>
    <scope>NUCLEOTIDE SEQUENCE [LARGE SCALE GENOMIC DNA]</scope>
    <source>
        <strain evidence="2 3">RCEF 2490</strain>
    </source>
</reference>
<sequence length="477" mass="53230">MRVLTCTSLFVPLTCLFSLGRAQHQQKQQQEPLSVDVAIVGGGASGAYAAVRLRDDYTKSVLVIEKSNRLGGHVHAFHPPDGQRPINYGVQAYLSRKTTVAFFKKFNVGLIDPDFNNYVDLLVKTKNVDFETGRDVNVTYGPAGVADVVLALLGYLELTKKYKSWFDDGYYMHGDIPEDLLLPFGEFLDRYGLQGSLGILRNLLWLNDALNTPTWSVMAVVGYPQVSAFFLGVLGPSFKWPATHSSETLFDHVLEHMRDDVLLESTVYSSRRTSRGVTLVVQTPKGRRTVLAKKLLIAATPSPDNIRPWDLSREERSVFSKFSWETLYVGIVGNTSVPVSIPGIRNAPNNASHLFLPQGNFCDAYARGGFDGTKSDYWNARVIGKSNLTSDEARSLMLQPLKKMVKTADPKLYAFASHGLTAPKVSAQELRAGFYKKLYALQGRRSTFWTGLAWAPDYTPILWDFNEKLFPRILQGL</sequence>
<dbReference type="PANTHER" id="PTHR42923:SF26">
    <property type="entry name" value="FMN REDUCTASE LOT6, PUTATIVE (AFU_ORTHOLOGUE AFUA_7G06600)-RELATED"/>
    <property type="match status" value="1"/>
</dbReference>
<dbReference type="InterPro" id="IPR050464">
    <property type="entry name" value="Zeta_carotene_desat/Oxidored"/>
</dbReference>
<gene>
    <name evidence="2" type="ORF">AAL_02710</name>
</gene>
<dbReference type="OrthoDB" id="68575at2759"/>
<organism evidence="2 3">
    <name type="scientific">Moelleriella libera RCEF 2490</name>
    <dbReference type="NCBI Taxonomy" id="1081109"/>
    <lineage>
        <taxon>Eukaryota</taxon>
        <taxon>Fungi</taxon>
        <taxon>Dikarya</taxon>
        <taxon>Ascomycota</taxon>
        <taxon>Pezizomycotina</taxon>
        <taxon>Sordariomycetes</taxon>
        <taxon>Hypocreomycetidae</taxon>
        <taxon>Hypocreales</taxon>
        <taxon>Clavicipitaceae</taxon>
        <taxon>Moelleriella</taxon>
    </lineage>
</organism>
<dbReference type="Proteomes" id="UP000078544">
    <property type="component" value="Unassembled WGS sequence"/>
</dbReference>
<feature type="signal peptide" evidence="1">
    <location>
        <begin position="1"/>
        <end position="22"/>
    </location>
</feature>
<dbReference type="Gene3D" id="3.50.50.60">
    <property type="entry name" value="FAD/NAD(P)-binding domain"/>
    <property type="match status" value="1"/>
</dbReference>
<dbReference type="AlphaFoldDB" id="A0A168EUG7"/>
<keyword evidence="3" id="KW-1185">Reference proteome</keyword>
<dbReference type="GO" id="GO:0016491">
    <property type="term" value="F:oxidoreductase activity"/>
    <property type="evidence" value="ECO:0007669"/>
    <property type="project" value="TreeGrafter"/>
</dbReference>